<reference evidence="2" key="2">
    <citation type="submission" date="2021-04" db="EMBL/GenBank/DDBJ databases">
        <authorList>
            <person name="Gilroy R."/>
        </authorList>
    </citation>
    <scope>NUCLEOTIDE SEQUENCE</scope>
    <source>
        <strain evidence="2">2189</strain>
    </source>
</reference>
<feature type="domain" description="Resolvase/invertase-type recombinase catalytic" evidence="1">
    <location>
        <begin position="36"/>
        <end position="167"/>
    </location>
</feature>
<dbReference type="SUPFAM" id="SSF53041">
    <property type="entry name" value="Resolvase-like"/>
    <property type="match status" value="1"/>
</dbReference>
<dbReference type="InterPro" id="IPR036162">
    <property type="entry name" value="Resolvase-like_N_sf"/>
</dbReference>
<proteinExistence type="predicted"/>
<evidence type="ECO:0000313" key="3">
    <source>
        <dbReference type="Proteomes" id="UP000886847"/>
    </source>
</evidence>
<dbReference type="SMART" id="SM00857">
    <property type="entry name" value="Resolvase"/>
    <property type="match status" value="1"/>
</dbReference>
<gene>
    <name evidence="2" type="ORF">H9851_07570</name>
</gene>
<evidence type="ECO:0000259" key="1">
    <source>
        <dbReference type="SMART" id="SM00857"/>
    </source>
</evidence>
<name>A0A9D1W2K3_9FIRM</name>
<sequence length="222" mass="24114">MKIHVNGLASKKVYIIGREKKGQWGGAKRKEKVVSVYGYARISAGKGLKIQVKALSEEVKEENIVTDAAGANAFCALLGRLQAGDLLVVPSLEALGSSYEAVLQAWKQVTGTGADIRVLDLPLLDTRQGAQVSGIVQQVLGFAAERDKKRTSLQAQGIAAAKERGVRFGRPCVEYTQEFIAAAEAFRKRQITLPQALERTGIKKSSFYYHLKRLAELGLISA</sequence>
<reference evidence="2" key="1">
    <citation type="journal article" date="2021" name="PeerJ">
        <title>Extensive microbial diversity within the chicken gut microbiome revealed by metagenomics and culture.</title>
        <authorList>
            <person name="Gilroy R."/>
            <person name="Ravi A."/>
            <person name="Getino M."/>
            <person name="Pursley I."/>
            <person name="Horton D.L."/>
            <person name="Alikhan N.F."/>
            <person name="Baker D."/>
            <person name="Gharbi K."/>
            <person name="Hall N."/>
            <person name="Watson M."/>
            <person name="Adriaenssens E.M."/>
            <person name="Foster-Nyarko E."/>
            <person name="Jarju S."/>
            <person name="Secka A."/>
            <person name="Antonio M."/>
            <person name="Oren A."/>
            <person name="Chaudhuri R.R."/>
            <person name="La Ragione R."/>
            <person name="Hildebrand F."/>
            <person name="Pallen M.J."/>
        </authorList>
    </citation>
    <scope>NUCLEOTIDE SEQUENCE</scope>
    <source>
        <strain evidence="2">2189</strain>
    </source>
</reference>
<dbReference type="Pfam" id="PF00239">
    <property type="entry name" value="Resolvase"/>
    <property type="match status" value="1"/>
</dbReference>
<dbReference type="GO" id="GO:0003677">
    <property type="term" value="F:DNA binding"/>
    <property type="evidence" value="ECO:0007669"/>
    <property type="project" value="InterPro"/>
</dbReference>
<dbReference type="Gene3D" id="3.40.50.1390">
    <property type="entry name" value="Resolvase, N-terminal catalytic domain"/>
    <property type="match status" value="1"/>
</dbReference>
<evidence type="ECO:0000313" key="2">
    <source>
        <dbReference type="EMBL" id="HIX51120.1"/>
    </source>
</evidence>
<protein>
    <submittedName>
        <fullName evidence="2">Recombinase family protein</fullName>
    </submittedName>
</protein>
<organism evidence="2 3">
    <name type="scientific">Candidatus Borkfalkia faecavium</name>
    <dbReference type="NCBI Taxonomy" id="2838508"/>
    <lineage>
        <taxon>Bacteria</taxon>
        <taxon>Bacillati</taxon>
        <taxon>Bacillota</taxon>
        <taxon>Clostridia</taxon>
        <taxon>Christensenellales</taxon>
        <taxon>Christensenellaceae</taxon>
        <taxon>Candidatus Borkfalkia</taxon>
    </lineage>
</organism>
<comment type="caution">
    <text evidence="2">The sequence shown here is derived from an EMBL/GenBank/DDBJ whole genome shotgun (WGS) entry which is preliminary data.</text>
</comment>
<dbReference type="GO" id="GO:0000150">
    <property type="term" value="F:DNA strand exchange activity"/>
    <property type="evidence" value="ECO:0007669"/>
    <property type="project" value="InterPro"/>
</dbReference>
<accession>A0A9D1W2K3</accession>
<dbReference type="EMBL" id="DXEW01000036">
    <property type="protein sequence ID" value="HIX51120.1"/>
    <property type="molecule type" value="Genomic_DNA"/>
</dbReference>
<dbReference type="AlphaFoldDB" id="A0A9D1W2K3"/>
<dbReference type="InterPro" id="IPR006119">
    <property type="entry name" value="Resolv_N"/>
</dbReference>
<dbReference type="Proteomes" id="UP000886847">
    <property type="component" value="Unassembled WGS sequence"/>
</dbReference>